<dbReference type="Pfam" id="PF01612">
    <property type="entry name" value="DNA_pol_A_exo1"/>
    <property type="match status" value="1"/>
</dbReference>
<dbReference type="SUPFAM" id="SSF47819">
    <property type="entry name" value="HRDC-like"/>
    <property type="match status" value="1"/>
</dbReference>
<dbReference type="InterPro" id="IPR012337">
    <property type="entry name" value="RNaseH-like_sf"/>
</dbReference>
<reference evidence="2" key="1">
    <citation type="submission" date="2020-03" db="EMBL/GenBank/DDBJ databases">
        <title>Draft sequencing of Calidifontibacter sp. DB0510.</title>
        <authorList>
            <person name="Kim D.-U."/>
        </authorList>
    </citation>
    <scope>NUCLEOTIDE SEQUENCE</scope>
    <source>
        <strain evidence="2">DB0510</strain>
    </source>
</reference>
<dbReference type="Proteomes" id="UP000744769">
    <property type="component" value="Unassembled WGS sequence"/>
</dbReference>
<dbReference type="SUPFAM" id="SSF53098">
    <property type="entry name" value="Ribonuclease H-like"/>
    <property type="match status" value="1"/>
</dbReference>
<dbReference type="Gene3D" id="1.10.150.80">
    <property type="entry name" value="HRDC domain"/>
    <property type="match status" value="2"/>
</dbReference>
<dbReference type="GO" id="GO:0008408">
    <property type="term" value="F:3'-5' exonuclease activity"/>
    <property type="evidence" value="ECO:0007669"/>
    <property type="project" value="InterPro"/>
</dbReference>
<dbReference type="InterPro" id="IPR041605">
    <property type="entry name" value="Exo_C"/>
</dbReference>
<dbReference type="GO" id="GO:0003676">
    <property type="term" value="F:nucleic acid binding"/>
    <property type="evidence" value="ECO:0007669"/>
    <property type="project" value="InterPro"/>
</dbReference>
<accession>A0A967B257</accession>
<dbReference type="SMART" id="SM00341">
    <property type="entry name" value="HRDC"/>
    <property type="match status" value="1"/>
</dbReference>
<feature type="domain" description="HRDC" evidence="1">
    <location>
        <begin position="223"/>
        <end position="309"/>
    </location>
</feature>
<dbReference type="PANTHER" id="PTHR47649">
    <property type="entry name" value="RIBONUCLEASE D"/>
    <property type="match status" value="1"/>
</dbReference>
<dbReference type="SMART" id="SM00474">
    <property type="entry name" value="35EXOc"/>
    <property type="match status" value="1"/>
</dbReference>
<name>A0A967B257_9MICO</name>
<dbReference type="InterPro" id="IPR010997">
    <property type="entry name" value="HRDC-like_sf"/>
</dbReference>
<proteinExistence type="predicted"/>
<dbReference type="GO" id="GO:0000166">
    <property type="term" value="F:nucleotide binding"/>
    <property type="evidence" value="ECO:0007669"/>
    <property type="project" value="InterPro"/>
</dbReference>
<dbReference type="InterPro" id="IPR036397">
    <property type="entry name" value="RNaseH_sf"/>
</dbReference>
<protein>
    <submittedName>
        <fullName evidence="2">Ribonuclease D</fullName>
    </submittedName>
</protein>
<dbReference type="InterPro" id="IPR002121">
    <property type="entry name" value="HRDC_dom"/>
</dbReference>
<dbReference type="InterPro" id="IPR044876">
    <property type="entry name" value="HRDC_dom_sf"/>
</dbReference>
<dbReference type="PROSITE" id="PS50967">
    <property type="entry name" value="HRDC"/>
    <property type="match status" value="1"/>
</dbReference>
<dbReference type="Pfam" id="PF00570">
    <property type="entry name" value="HRDC"/>
    <property type="match status" value="1"/>
</dbReference>
<dbReference type="InterPro" id="IPR051086">
    <property type="entry name" value="RNase_D-like"/>
</dbReference>
<keyword evidence="3" id="KW-1185">Reference proteome</keyword>
<evidence type="ECO:0000313" key="2">
    <source>
        <dbReference type="EMBL" id="NHN56918.1"/>
    </source>
</evidence>
<evidence type="ECO:0000259" key="1">
    <source>
        <dbReference type="PROSITE" id="PS50967"/>
    </source>
</evidence>
<dbReference type="PANTHER" id="PTHR47649:SF1">
    <property type="entry name" value="RIBONUCLEASE D"/>
    <property type="match status" value="1"/>
</dbReference>
<dbReference type="AlphaFoldDB" id="A0A967B257"/>
<evidence type="ECO:0000313" key="3">
    <source>
        <dbReference type="Proteomes" id="UP000744769"/>
    </source>
</evidence>
<organism evidence="2 3">
    <name type="scientific">Metallococcus carri</name>
    <dbReference type="NCBI Taxonomy" id="1656884"/>
    <lineage>
        <taxon>Bacteria</taxon>
        <taxon>Bacillati</taxon>
        <taxon>Actinomycetota</taxon>
        <taxon>Actinomycetes</taxon>
        <taxon>Micrococcales</taxon>
        <taxon>Dermacoccaceae</taxon>
        <taxon>Metallococcus</taxon>
    </lineage>
</organism>
<dbReference type="GO" id="GO:0006139">
    <property type="term" value="P:nucleobase-containing compound metabolic process"/>
    <property type="evidence" value="ECO:0007669"/>
    <property type="project" value="InterPro"/>
</dbReference>
<dbReference type="RefSeq" id="WP_166197653.1">
    <property type="nucleotide sequence ID" value="NZ_JAAOIV010000011.1"/>
</dbReference>
<dbReference type="Pfam" id="PF18305">
    <property type="entry name" value="DNA_pol_A_exoN"/>
    <property type="match status" value="1"/>
</dbReference>
<dbReference type="EMBL" id="JAAOIV010000011">
    <property type="protein sequence ID" value="NHN56918.1"/>
    <property type="molecule type" value="Genomic_DNA"/>
</dbReference>
<sequence>MTDAPDYPLLSAPADGVPDLIVDERALQRAADAIAAGSGPVALDAERASGFRYGGRAYLVQLRREGVGNFLIDPIACPDLTPLNDAIGDAEWVLHAATQDLPCLAEVGLRPVRLFDTELGSRLAGLPRVGLASVVEHYLGVTLAKEHSAVDWSERPLPQPWLVYATLDVELLVPVRDHLAADLEAQGKTEIAAQEFDALTRFTGPPQRTDPWRRTGGMHKVRGRRAIARVRELWLARDAIAAHRDIAPGRVLPDALLVEMAVADPKNSGELLALRQQNSRSGRPHPSLGRYQRDWLSALHRVRALPEAQLPPATVRSDAPPPPKAWADRHPVAAARLTDARAALQRESEERGIPVENLLTPDSLRRVLWEAPETVEPQWFSDRLVALGARPWQVDLALPILTRTVADHPATDE</sequence>
<gene>
    <name evidence="2" type="ORF">G9U51_14165</name>
</gene>
<comment type="caution">
    <text evidence="2">The sequence shown here is derived from an EMBL/GenBank/DDBJ whole genome shotgun (WGS) entry which is preliminary data.</text>
</comment>
<dbReference type="CDD" id="cd06142">
    <property type="entry name" value="RNaseD_exo"/>
    <property type="match status" value="1"/>
</dbReference>
<dbReference type="InterPro" id="IPR002562">
    <property type="entry name" value="3'-5'_exonuclease_dom"/>
</dbReference>
<dbReference type="Gene3D" id="3.30.420.10">
    <property type="entry name" value="Ribonuclease H-like superfamily/Ribonuclease H"/>
    <property type="match status" value="1"/>
</dbReference>